<dbReference type="EMBL" id="CP119958">
    <property type="protein sequence ID" value="WFD37622.1"/>
    <property type="molecule type" value="Genomic_DNA"/>
</dbReference>
<accession>A0AAF0EZG1</accession>
<gene>
    <name evidence="6" type="primary">ssb2</name>
    <name evidence="6" type="ORF">MJAP1_000569</name>
</gene>
<dbReference type="PANTHER" id="PTHR13989">
    <property type="entry name" value="REPLICATION PROTEIN A-RELATED"/>
    <property type="match status" value="1"/>
</dbReference>
<feature type="region of interest" description="Disordered" evidence="4">
    <location>
        <begin position="1"/>
        <end position="40"/>
    </location>
</feature>
<dbReference type="GO" id="GO:0003697">
    <property type="term" value="F:single-stranded DNA binding"/>
    <property type="evidence" value="ECO:0007669"/>
    <property type="project" value="TreeGrafter"/>
</dbReference>
<feature type="domain" description="OB" evidence="5">
    <location>
        <begin position="72"/>
        <end position="145"/>
    </location>
</feature>
<dbReference type="GO" id="GO:0006260">
    <property type="term" value="P:DNA replication"/>
    <property type="evidence" value="ECO:0007669"/>
    <property type="project" value="InterPro"/>
</dbReference>
<protein>
    <submittedName>
        <fullName evidence="6">Replication factor A protein 2</fullName>
    </submittedName>
</protein>
<evidence type="ECO:0000256" key="1">
    <source>
        <dbReference type="ARBA" id="ARBA00004123"/>
    </source>
</evidence>
<evidence type="ECO:0000256" key="3">
    <source>
        <dbReference type="ARBA" id="ARBA00023242"/>
    </source>
</evidence>
<dbReference type="RefSeq" id="XP_060120519.1">
    <property type="nucleotide sequence ID" value="XM_060264536.1"/>
</dbReference>
<dbReference type="Proteomes" id="UP001217754">
    <property type="component" value="Chromosome 1"/>
</dbReference>
<keyword evidence="3" id="KW-0539">Nucleus</keyword>
<proteinExistence type="predicted"/>
<name>A0AAF0EZG1_9BASI</name>
<evidence type="ECO:0000313" key="6">
    <source>
        <dbReference type="EMBL" id="WFD37622.1"/>
    </source>
</evidence>
<organism evidence="6 7">
    <name type="scientific">Malassezia japonica</name>
    <dbReference type="NCBI Taxonomy" id="223818"/>
    <lineage>
        <taxon>Eukaryota</taxon>
        <taxon>Fungi</taxon>
        <taxon>Dikarya</taxon>
        <taxon>Basidiomycota</taxon>
        <taxon>Ustilaginomycotina</taxon>
        <taxon>Malasseziomycetes</taxon>
        <taxon>Malasseziales</taxon>
        <taxon>Malasseziaceae</taxon>
        <taxon>Malassezia</taxon>
    </lineage>
</organism>
<feature type="region of interest" description="Disordered" evidence="4">
    <location>
        <begin position="171"/>
        <end position="191"/>
    </location>
</feature>
<comment type="subcellular location">
    <subcellularLocation>
        <location evidence="1">Nucleus</location>
    </subcellularLocation>
</comment>
<dbReference type="InterPro" id="IPR040260">
    <property type="entry name" value="RFA2-like"/>
</dbReference>
<feature type="compositionally biased region" description="Gly residues" evidence="4">
    <location>
        <begin position="15"/>
        <end position="32"/>
    </location>
</feature>
<dbReference type="InterPro" id="IPR014646">
    <property type="entry name" value="Rfa2/RPA32"/>
</dbReference>
<dbReference type="PANTHER" id="PTHR13989:SF16">
    <property type="entry name" value="REPLICATION PROTEIN A2"/>
    <property type="match status" value="1"/>
</dbReference>
<dbReference type="Pfam" id="PF01336">
    <property type="entry name" value="tRNA_anti-codon"/>
    <property type="match status" value="1"/>
</dbReference>
<evidence type="ECO:0000259" key="5">
    <source>
        <dbReference type="Pfam" id="PF01336"/>
    </source>
</evidence>
<keyword evidence="2" id="KW-0238">DNA-binding</keyword>
<dbReference type="GeneID" id="85224218"/>
<dbReference type="InterPro" id="IPR004365">
    <property type="entry name" value="NA-bd_OB_tRNA"/>
</dbReference>
<dbReference type="GO" id="GO:0035861">
    <property type="term" value="C:site of double-strand break"/>
    <property type="evidence" value="ECO:0007669"/>
    <property type="project" value="TreeGrafter"/>
</dbReference>
<dbReference type="AlphaFoldDB" id="A0AAF0EZG1"/>
<evidence type="ECO:0000313" key="7">
    <source>
        <dbReference type="Proteomes" id="UP001217754"/>
    </source>
</evidence>
<keyword evidence="7" id="KW-1185">Reference proteome</keyword>
<dbReference type="InterPro" id="IPR012340">
    <property type="entry name" value="NA-bd_OB-fold"/>
</dbReference>
<dbReference type="GO" id="GO:0005662">
    <property type="term" value="C:DNA replication factor A complex"/>
    <property type="evidence" value="ECO:0007669"/>
    <property type="project" value="TreeGrafter"/>
</dbReference>
<dbReference type="GO" id="GO:0000781">
    <property type="term" value="C:chromosome, telomeric region"/>
    <property type="evidence" value="ECO:0007669"/>
    <property type="project" value="TreeGrafter"/>
</dbReference>
<dbReference type="GO" id="GO:0006289">
    <property type="term" value="P:nucleotide-excision repair"/>
    <property type="evidence" value="ECO:0007669"/>
    <property type="project" value="TreeGrafter"/>
</dbReference>
<dbReference type="SUPFAM" id="SSF50249">
    <property type="entry name" value="Nucleic acid-binding proteins"/>
    <property type="match status" value="1"/>
</dbReference>
<evidence type="ECO:0000256" key="4">
    <source>
        <dbReference type="SAM" id="MobiDB-lite"/>
    </source>
</evidence>
<sequence>MEGYSENPFGQNYSTGGGNTGGFFGGANGSQEGGRRVGTNSLRPVTIRQVLNASQPHSDAPFTFDDAELSQVTLVAWIQNIARNATNVSYTLDDGTGQLDVRQWIDNSADEGAKVDEFQTNEFVRILGEIKSFNNKRSVTAASISRLEDGNEYLYHQLEVIYTHLQLTKGGSSTKPSAGGHEASAYDDTSAAAADSTSTDLSRLAPLQRRIYQAIAAEAPDWPEGVDVAQILARNKSTDPAQVQYVL</sequence>
<dbReference type="GO" id="GO:0000724">
    <property type="term" value="P:double-strand break repair via homologous recombination"/>
    <property type="evidence" value="ECO:0007669"/>
    <property type="project" value="TreeGrafter"/>
</dbReference>
<evidence type="ECO:0000256" key="2">
    <source>
        <dbReference type="ARBA" id="ARBA00023125"/>
    </source>
</evidence>
<dbReference type="CDD" id="cd04478">
    <property type="entry name" value="RPA2_DBD_D"/>
    <property type="match status" value="1"/>
</dbReference>
<dbReference type="Gene3D" id="2.40.50.140">
    <property type="entry name" value="Nucleic acid-binding proteins"/>
    <property type="match status" value="1"/>
</dbReference>
<dbReference type="PIRSF" id="PIRSF036949">
    <property type="entry name" value="RPA32"/>
    <property type="match status" value="1"/>
</dbReference>
<reference evidence="6" key="1">
    <citation type="submission" date="2023-03" db="EMBL/GenBank/DDBJ databases">
        <title>Mating type loci evolution in Malassezia.</title>
        <authorList>
            <person name="Coelho M.A."/>
        </authorList>
    </citation>
    <scope>NUCLEOTIDE SEQUENCE</scope>
    <source>
        <strain evidence="6">CBS 9431</strain>
    </source>
</reference>